<dbReference type="InterPro" id="IPR004210">
    <property type="entry name" value="BESS_motif"/>
</dbReference>
<sequence length="248" mass="28133">MEDKLILSVFNFPELYNATLPNYRCTQSRAAAWKSISLTLGLPTDECKKKWKNMRDRYLKEVRLEVKSRSLLSEPVQSRWRYRQLMNFIAPFTGSRVSLNDMCPEDEPENQDPEPGSAQGLTGTADTIKTPRSGAKAIPHTDTKPRIASVPQDPQASKISSSISPIVNKPGRKRRYAQPERRTSAAADQGAPETSDTTRDEDQLFLLSFVPALKRLAPQKRCETKMRIQQLLYEAEFNVCEAEREAQD</sequence>
<keyword evidence="6" id="KW-1185">Reference proteome</keyword>
<organism evidence="5 6">
    <name type="scientific">Knipowitschia caucasica</name>
    <name type="common">Caucasian dwarf goby</name>
    <name type="synonym">Pomatoschistus caucasicus</name>
    <dbReference type="NCBI Taxonomy" id="637954"/>
    <lineage>
        <taxon>Eukaryota</taxon>
        <taxon>Metazoa</taxon>
        <taxon>Chordata</taxon>
        <taxon>Craniata</taxon>
        <taxon>Vertebrata</taxon>
        <taxon>Euteleostomi</taxon>
        <taxon>Actinopterygii</taxon>
        <taxon>Neopterygii</taxon>
        <taxon>Teleostei</taxon>
        <taxon>Neoteleostei</taxon>
        <taxon>Acanthomorphata</taxon>
        <taxon>Gobiaria</taxon>
        <taxon>Gobiiformes</taxon>
        <taxon>Gobioidei</taxon>
        <taxon>Gobiidae</taxon>
        <taxon>Gobiinae</taxon>
        <taxon>Knipowitschia</taxon>
    </lineage>
</organism>
<dbReference type="PROSITE" id="PS51031">
    <property type="entry name" value="BESS"/>
    <property type="match status" value="1"/>
</dbReference>
<dbReference type="Pfam" id="PF10545">
    <property type="entry name" value="MADF_DNA_bdg"/>
    <property type="match status" value="1"/>
</dbReference>
<dbReference type="GO" id="GO:0005667">
    <property type="term" value="C:transcription regulator complex"/>
    <property type="evidence" value="ECO:0007669"/>
    <property type="project" value="TreeGrafter"/>
</dbReference>
<dbReference type="AlphaFoldDB" id="A0AAV2J0M1"/>
<comment type="subcellular location">
    <subcellularLocation>
        <location evidence="1">Nucleus</location>
    </subcellularLocation>
</comment>
<evidence type="ECO:0000259" key="4">
    <source>
        <dbReference type="PROSITE" id="PS51031"/>
    </source>
</evidence>
<dbReference type="GO" id="GO:0003677">
    <property type="term" value="F:DNA binding"/>
    <property type="evidence" value="ECO:0007669"/>
    <property type="project" value="InterPro"/>
</dbReference>
<dbReference type="GO" id="GO:0006357">
    <property type="term" value="P:regulation of transcription by RNA polymerase II"/>
    <property type="evidence" value="ECO:0007669"/>
    <property type="project" value="TreeGrafter"/>
</dbReference>
<dbReference type="PANTHER" id="PTHR12243">
    <property type="entry name" value="MADF DOMAIN TRANSCRIPTION FACTOR"/>
    <property type="match status" value="1"/>
</dbReference>
<dbReference type="InterPro" id="IPR039353">
    <property type="entry name" value="TF_Adf1"/>
</dbReference>
<dbReference type="Pfam" id="PF02944">
    <property type="entry name" value="BESS"/>
    <property type="match status" value="1"/>
</dbReference>
<dbReference type="Proteomes" id="UP001497482">
    <property type="component" value="Chromosome 1"/>
</dbReference>
<feature type="domain" description="BESS" evidence="4">
    <location>
        <begin position="199"/>
        <end position="238"/>
    </location>
</feature>
<reference evidence="5 6" key="1">
    <citation type="submission" date="2024-04" db="EMBL/GenBank/DDBJ databases">
        <authorList>
            <person name="Waldvogel A.-M."/>
            <person name="Schoenle A."/>
        </authorList>
    </citation>
    <scope>NUCLEOTIDE SEQUENCE [LARGE SCALE GENOMIC DNA]</scope>
</reference>
<accession>A0AAV2J0M1</accession>
<gene>
    <name evidence="5" type="ORF">KC01_LOCUS1869</name>
</gene>
<dbReference type="GO" id="GO:0005634">
    <property type="term" value="C:nucleus"/>
    <property type="evidence" value="ECO:0007669"/>
    <property type="project" value="UniProtKB-SubCell"/>
</dbReference>
<feature type="region of interest" description="Disordered" evidence="2">
    <location>
        <begin position="99"/>
        <end position="200"/>
    </location>
</feature>
<dbReference type="PROSITE" id="PS51029">
    <property type="entry name" value="MADF"/>
    <property type="match status" value="1"/>
</dbReference>
<protein>
    <recommendedName>
        <fullName evidence="7">Transcription factor Adf-1</fullName>
    </recommendedName>
</protein>
<dbReference type="InterPro" id="IPR006578">
    <property type="entry name" value="MADF-dom"/>
</dbReference>
<keyword evidence="1" id="KW-0539">Nucleus</keyword>
<dbReference type="PANTHER" id="PTHR12243:SF60">
    <property type="entry name" value="SI:CH211-15D5.12-RELATED"/>
    <property type="match status" value="1"/>
</dbReference>
<proteinExistence type="predicted"/>
<dbReference type="SMART" id="SM00595">
    <property type="entry name" value="MADF"/>
    <property type="match status" value="1"/>
</dbReference>
<evidence type="ECO:0000313" key="5">
    <source>
        <dbReference type="EMBL" id="CAL1569430.1"/>
    </source>
</evidence>
<evidence type="ECO:0000313" key="6">
    <source>
        <dbReference type="Proteomes" id="UP001497482"/>
    </source>
</evidence>
<evidence type="ECO:0000256" key="2">
    <source>
        <dbReference type="SAM" id="MobiDB-lite"/>
    </source>
</evidence>
<feature type="compositionally biased region" description="Acidic residues" evidence="2">
    <location>
        <begin position="103"/>
        <end position="112"/>
    </location>
</feature>
<feature type="compositionally biased region" description="Polar residues" evidence="2">
    <location>
        <begin position="152"/>
        <end position="165"/>
    </location>
</feature>
<evidence type="ECO:0000256" key="1">
    <source>
        <dbReference type="PROSITE-ProRule" id="PRU00371"/>
    </source>
</evidence>
<dbReference type="EMBL" id="OZ035823">
    <property type="protein sequence ID" value="CAL1569430.1"/>
    <property type="molecule type" value="Genomic_DNA"/>
</dbReference>
<name>A0AAV2J0M1_KNICA</name>
<feature type="domain" description="MADF" evidence="3">
    <location>
        <begin position="4"/>
        <end position="94"/>
    </location>
</feature>
<evidence type="ECO:0000259" key="3">
    <source>
        <dbReference type="PROSITE" id="PS51029"/>
    </source>
</evidence>
<evidence type="ECO:0008006" key="7">
    <source>
        <dbReference type="Google" id="ProtNLM"/>
    </source>
</evidence>